<sequence>MRPTAWPSECDRIRRGCEYIIRMKSNPNKVCPGWAFTSYIYWVRVSGYSWDNGVRVDGTPRRVVSEPHPDFDDSQSTVVLVPSRPGIATGPTDQTSMVPLNTTAAVVQIVSPSPVEPSRPRKKLRCRKRRKSKRCRNKNKKNKRRKKGKRKKSKKSNRTAGLLGKRSAPDVS</sequence>
<dbReference type="InParanoid" id="H2XQI2"/>
<protein>
    <submittedName>
        <fullName evidence="2">Uncharacterized protein</fullName>
    </submittedName>
</protein>
<reference evidence="2" key="2">
    <citation type="submission" date="2025-08" db="UniProtKB">
        <authorList>
            <consortium name="Ensembl"/>
        </authorList>
    </citation>
    <scope>IDENTIFICATION</scope>
</reference>
<name>H2XQI2_CIOIN</name>
<feature type="region of interest" description="Disordered" evidence="1">
    <location>
        <begin position="112"/>
        <end position="172"/>
    </location>
</feature>
<dbReference type="HOGENOM" id="CLU_1558750_0_0_1"/>
<evidence type="ECO:0000313" key="2">
    <source>
        <dbReference type="Ensembl" id="ENSCINP00000031916.1"/>
    </source>
</evidence>
<accession>H2XQI2</accession>
<evidence type="ECO:0000256" key="1">
    <source>
        <dbReference type="SAM" id="MobiDB-lite"/>
    </source>
</evidence>
<keyword evidence="3" id="KW-1185">Reference proteome</keyword>
<dbReference type="Ensembl" id="ENSCINT00000035620.1">
    <property type="protein sequence ID" value="ENSCINP00000031916.1"/>
    <property type="gene ID" value="ENSCING00000024129.1"/>
</dbReference>
<organism evidence="2 3">
    <name type="scientific">Ciona intestinalis</name>
    <name type="common">Transparent sea squirt</name>
    <name type="synonym">Ascidia intestinalis</name>
    <dbReference type="NCBI Taxonomy" id="7719"/>
    <lineage>
        <taxon>Eukaryota</taxon>
        <taxon>Metazoa</taxon>
        <taxon>Chordata</taxon>
        <taxon>Tunicata</taxon>
        <taxon>Ascidiacea</taxon>
        <taxon>Phlebobranchia</taxon>
        <taxon>Cionidae</taxon>
        <taxon>Ciona</taxon>
    </lineage>
</organism>
<dbReference type="AlphaFoldDB" id="H2XQI2"/>
<dbReference type="Proteomes" id="UP000008144">
    <property type="component" value="Unassembled WGS sequence"/>
</dbReference>
<reference evidence="3" key="1">
    <citation type="journal article" date="2002" name="Science">
        <title>The draft genome of Ciona intestinalis: insights into chordate and vertebrate origins.</title>
        <authorList>
            <person name="Dehal P."/>
            <person name="Satou Y."/>
            <person name="Campbell R.K."/>
            <person name="Chapman J."/>
            <person name="Degnan B."/>
            <person name="De Tomaso A."/>
            <person name="Davidson B."/>
            <person name="Di Gregorio A."/>
            <person name="Gelpke M."/>
            <person name="Goodstein D.M."/>
            <person name="Harafuji N."/>
            <person name="Hastings K.E."/>
            <person name="Ho I."/>
            <person name="Hotta K."/>
            <person name="Huang W."/>
            <person name="Kawashima T."/>
            <person name="Lemaire P."/>
            <person name="Martinez D."/>
            <person name="Meinertzhagen I.A."/>
            <person name="Necula S."/>
            <person name="Nonaka M."/>
            <person name="Putnam N."/>
            <person name="Rash S."/>
            <person name="Saiga H."/>
            <person name="Satake M."/>
            <person name="Terry A."/>
            <person name="Yamada L."/>
            <person name="Wang H.G."/>
            <person name="Awazu S."/>
            <person name="Azumi K."/>
            <person name="Boore J."/>
            <person name="Branno M."/>
            <person name="Chin-Bow S."/>
            <person name="DeSantis R."/>
            <person name="Doyle S."/>
            <person name="Francino P."/>
            <person name="Keys D.N."/>
            <person name="Haga S."/>
            <person name="Hayashi H."/>
            <person name="Hino K."/>
            <person name="Imai K.S."/>
            <person name="Inaba K."/>
            <person name="Kano S."/>
            <person name="Kobayashi K."/>
            <person name="Kobayashi M."/>
            <person name="Lee B.I."/>
            <person name="Makabe K.W."/>
            <person name="Manohar C."/>
            <person name="Matassi G."/>
            <person name="Medina M."/>
            <person name="Mochizuki Y."/>
            <person name="Mount S."/>
            <person name="Morishita T."/>
            <person name="Miura S."/>
            <person name="Nakayama A."/>
            <person name="Nishizaka S."/>
            <person name="Nomoto H."/>
            <person name="Ohta F."/>
            <person name="Oishi K."/>
            <person name="Rigoutsos I."/>
            <person name="Sano M."/>
            <person name="Sasaki A."/>
            <person name="Sasakura Y."/>
            <person name="Shoguchi E."/>
            <person name="Shin-i T."/>
            <person name="Spagnuolo A."/>
            <person name="Stainier D."/>
            <person name="Suzuki M.M."/>
            <person name="Tassy O."/>
            <person name="Takatori N."/>
            <person name="Tokuoka M."/>
            <person name="Yagi K."/>
            <person name="Yoshizaki F."/>
            <person name="Wada S."/>
            <person name="Zhang C."/>
            <person name="Hyatt P.D."/>
            <person name="Larimer F."/>
            <person name="Detter C."/>
            <person name="Doggett N."/>
            <person name="Glavina T."/>
            <person name="Hawkins T."/>
            <person name="Richardson P."/>
            <person name="Lucas S."/>
            <person name="Kohara Y."/>
            <person name="Levine M."/>
            <person name="Satoh N."/>
            <person name="Rokhsar D.S."/>
        </authorList>
    </citation>
    <scope>NUCLEOTIDE SEQUENCE [LARGE SCALE GENOMIC DNA]</scope>
</reference>
<proteinExistence type="predicted"/>
<evidence type="ECO:0000313" key="3">
    <source>
        <dbReference type="Proteomes" id="UP000008144"/>
    </source>
</evidence>
<feature type="compositionally biased region" description="Basic residues" evidence="1">
    <location>
        <begin position="120"/>
        <end position="157"/>
    </location>
</feature>
<reference evidence="2" key="3">
    <citation type="submission" date="2025-09" db="UniProtKB">
        <authorList>
            <consortium name="Ensembl"/>
        </authorList>
    </citation>
    <scope>IDENTIFICATION</scope>
</reference>